<organism evidence="6 7">
    <name type="scientific">Methylomonas denitrificans</name>
    <dbReference type="NCBI Taxonomy" id="1538553"/>
    <lineage>
        <taxon>Bacteria</taxon>
        <taxon>Pseudomonadati</taxon>
        <taxon>Pseudomonadota</taxon>
        <taxon>Gammaproteobacteria</taxon>
        <taxon>Methylococcales</taxon>
        <taxon>Methylococcaceae</taxon>
        <taxon>Methylomonas</taxon>
    </lineage>
</organism>
<dbReference type="SUPFAM" id="SSF116734">
    <property type="entry name" value="DNA methylase specificity domain"/>
    <property type="match status" value="2"/>
</dbReference>
<dbReference type="InterPro" id="IPR052021">
    <property type="entry name" value="Type-I_RS_S_subunit"/>
</dbReference>
<keyword evidence="4" id="KW-0175">Coiled coil</keyword>
<dbReference type="InterPro" id="IPR000055">
    <property type="entry name" value="Restrct_endonuc_typeI_TRD"/>
</dbReference>
<dbReference type="GO" id="GO:0009307">
    <property type="term" value="P:DNA restriction-modification system"/>
    <property type="evidence" value="ECO:0007669"/>
    <property type="project" value="UniProtKB-KW"/>
</dbReference>
<feature type="coiled-coil region" evidence="4">
    <location>
        <begin position="352"/>
        <end position="379"/>
    </location>
</feature>
<dbReference type="Gene3D" id="3.90.220.20">
    <property type="entry name" value="DNA methylase specificity domains"/>
    <property type="match status" value="2"/>
</dbReference>
<evidence type="ECO:0000256" key="4">
    <source>
        <dbReference type="SAM" id="Coils"/>
    </source>
</evidence>
<evidence type="ECO:0000259" key="5">
    <source>
        <dbReference type="Pfam" id="PF01420"/>
    </source>
</evidence>
<feature type="domain" description="Type I restriction modification DNA specificity" evidence="5">
    <location>
        <begin position="192"/>
        <end position="370"/>
    </location>
</feature>
<evidence type="ECO:0000256" key="3">
    <source>
        <dbReference type="ARBA" id="ARBA00023125"/>
    </source>
</evidence>
<protein>
    <recommendedName>
        <fullName evidence="5">Type I restriction modification DNA specificity domain-containing protein</fullName>
    </recommendedName>
</protein>
<keyword evidence="2" id="KW-0680">Restriction system</keyword>
<dbReference type="AlphaFoldDB" id="A0A140E523"/>
<feature type="domain" description="Type I restriction modification DNA specificity" evidence="5">
    <location>
        <begin position="19"/>
        <end position="167"/>
    </location>
</feature>
<proteinExistence type="inferred from homology"/>
<name>A0A140E523_9GAMM</name>
<dbReference type="STRING" id="1538553.JT25_003165"/>
<dbReference type="Pfam" id="PF01420">
    <property type="entry name" value="Methylase_S"/>
    <property type="match status" value="2"/>
</dbReference>
<reference evidence="6 7" key="1">
    <citation type="journal article" date="2015" name="Environ. Microbiol.">
        <title>Methane oxidation coupled to nitrate reduction under hypoxia by the Gammaproteobacterium Methylomonas denitrificans, sp. nov. type strain FJG1.</title>
        <authorList>
            <person name="Kits K.D."/>
            <person name="Klotz M.G."/>
            <person name="Stein L.Y."/>
        </authorList>
    </citation>
    <scope>NUCLEOTIDE SEQUENCE [LARGE SCALE GENOMIC DNA]</scope>
    <source>
        <strain evidence="6 7">FJG1</strain>
    </source>
</reference>
<dbReference type="REBASE" id="140665">
    <property type="entry name" value="S.MdeFJG1I"/>
</dbReference>
<dbReference type="PANTHER" id="PTHR30408">
    <property type="entry name" value="TYPE-1 RESTRICTION ENZYME ECOKI SPECIFICITY PROTEIN"/>
    <property type="match status" value="1"/>
</dbReference>
<dbReference type="RefSeq" id="WP_052142271.1">
    <property type="nucleotide sequence ID" value="NZ_CP014476.1"/>
</dbReference>
<keyword evidence="3" id="KW-0238">DNA-binding</keyword>
<comment type="similarity">
    <text evidence="1">Belongs to the type-I restriction system S methylase family.</text>
</comment>
<dbReference type="Proteomes" id="UP000030512">
    <property type="component" value="Chromosome"/>
</dbReference>
<gene>
    <name evidence="6" type="ORF">JT25_003165</name>
</gene>
<dbReference type="KEGG" id="mdn:JT25_003165"/>
<dbReference type="PANTHER" id="PTHR30408:SF12">
    <property type="entry name" value="TYPE I RESTRICTION ENZYME MJAVIII SPECIFICITY SUBUNIT"/>
    <property type="match status" value="1"/>
</dbReference>
<evidence type="ECO:0000313" key="6">
    <source>
        <dbReference type="EMBL" id="AMK75497.1"/>
    </source>
</evidence>
<evidence type="ECO:0000256" key="2">
    <source>
        <dbReference type="ARBA" id="ARBA00022747"/>
    </source>
</evidence>
<keyword evidence="7" id="KW-1185">Reference proteome</keyword>
<dbReference type="GO" id="GO:0003677">
    <property type="term" value="F:DNA binding"/>
    <property type="evidence" value="ECO:0007669"/>
    <property type="project" value="UniProtKB-KW"/>
</dbReference>
<sequence>MIYKGNHKLGDFFTSRRERGTPGLPMLSVTMNNGVVTRESLDRKMETNLSDEEHLLVREDDIVYNMMRMWQGASGLSDRDGLLSPAYVVLAPKKGIDPLYASYLFKSSRLIYLLWAYSYGLTSDRLRLYFNDFKRIPVNIPSLSEQRKIGKILLAWDRAISITEKLLTNSQQQKLALMRQLITGKVRLSGSNKKWLKVHLSDICEIGAGYSAPQEDKYFTQGKYSFFRVSDMGGSSARWLTQSRDKINKMAIQDCGMKLIPQGATLFTKSGASLLLNQRAQLKNPAYIVSHIGYAKAKNKCCDDFIYFLMSSIDFNSYSAGTSLPALQLSTLSKVYVLVPELEEQEKIAAVLNIADREIATLQQKLACLKQEKKALMQQLLTGKRRVKVDES</sequence>
<evidence type="ECO:0000256" key="1">
    <source>
        <dbReference type="ARBA" id="ARBA00010923"/>
    </source>
</evidence>
<dbReference type="InterPro" id="IPR044946">
    <property type="entry name" value="Restrct_endonuc_typeI_TRD_sf"/>
</dbReference>
<dbReference type="Gene3D" id="1.10.287.1120">
    <property type="entry name" value="Bipartite methylase S protein"/>
    <property type="match status" value="1"/>
</dbReference>
<accession>A0A140E523</accession>
<dbReference type="OrthoDB" id="9798929at2"/>
<evidence type="ECO:0000313" key="7">
    <source>
        <dbReference type="Proteomes" id="UP000030512"/>
    </source>
</evidence>
<dbReference type="EMBL" id="CP014476">
    <property type="protein sequence ID" value="AMK75497.1"/>
    <property type="molecule type" value="Genomic_DNA"/>
</dbReference>